<dbReference type="PANTHER" id="PTHR40465:SF1">
    <property type="entry name" value="DUF6534 DOMAIN-CONTAINING PROTEIN"/>
    <property type="match status" value="1"/>
</dbReference>
<evidence type="ECO:0000313" key="4">
    <source>
        <dbReference type="EMBL" id="KAJ2936569.1"/>
    </source>
</evidence>
<evidence type="ECO:0000256" key="1">
    <source>
        <dbReference type="SAM" id="MobiDB-lite"/>
    </source>
</evidence>
<sequence>MSGAIGLICHGVFAYRLYSLSGSRLVCLLVILLALLACGSGFAFGIKLSMAGTLSKVIQTPNIYLVCGLWNGGGAGCDVAIAALMTFYLSRSSTGYKSTDVLLTRIIRLTIETGVFTATASLLSAILFVGYRTNFKISIWFIVPAGVLAKLYAITILAMFNNRAQGINPVSGSSGASIISRVGGGETGIQTFDTSRRPSRAEIRIGRSVVQQVWADDIEIKSVQHLTPDSKSSSSSKQSSRRSGIITVPMVEKQQPSLQASLDLGSV</sequence>
<dbReference type="AlphaFoldDB" id="A0A9W8JPG4"/>
<feature type="transmembrane region" description="Helical" evidence="2">
    <location>
        <begin position="109"/>
        <end position="131"/>
    </location>
</feature>
<feature type="compositionally biased region" description="Low complexity" evidence="1">
    <location>
        <begin position="230"/>
        <end position="243"/>
    </location>
</feature>
<feature type="non-terminal residue" evidence="4">
    <location>
        <position position="267"/>
    </location>
</feature>
<dbReference type="OrthoDB" id="2926608at2759"/>
<proteinExistence type="predicted"/>
<keyword evidence="2" id="KW-0812">Transmembrane</keyword>
<organism evidence="4 5">
    <name type="scientific">Candolleomyces eurysporus</name>
    <dbReference type="NCBI Taxonomy" id="2828524"/>
    <lineage>
        <taxon>Eukaryota</taxon>
        <taxon>Fungi</taxon>
        <taxon>Dikarya</taxon>
        <taxon>Basidiomycota</taxon>
        <taxon>Agaricomycotina</taxon>
        <taxon>Agaricomycetes</taxon>
        <taxon>Agaricomycetidae</taxon>
        <taxon>Agaricales</taxon>
        <taxon>Agaricineae</taxon>
        <taxon>Psathyrellaceae</taxon>
        <taxon>Candolleomyces</taxon>
    </lineage>
</organism>
<name>A0A9W8JPG4_9AGAR</name>
<dbReference type="PANTHER" id="PTHR40465">
    <property type="entry name" value="CHROMOSOME 1, WHOLE GENOME SHOTGUN SEQUENCE"/>
    <property type="match status" value="1"/>
</dbReference>
<feature type="domain" description="DUF6534" evidence="3">
    <location>
        <begin position="75"/>
        <end position="164"/>
    </location>
</feature>
<accession>A0A9W8JPG4</accession>
<dbReference type="Proteomes" id="UP001140091">
    <property type="component" value="Unassembled WGS sequence"/>
</dbReference>
<gene>
    <name evidence="4" type="ORF">H1R20_g520</name>
</gene>
<evidence type="ECO:0000259" key="3">
    <source>
        <dbReference type="Pfam" id="PF20152"/>
    </source>
</evidence>
<keyword evidence="2" id="KW-1133">Transmembrane helix</keyword>
<keyword evidence="2" id="KW-0472">Membrane</keyword>
<comment type="caution">
    <text evidence="4">The sequence shown here is derived from an EMBL/GenBank/DDBJ whole genome shotgun (WGS) entry which is preliminary data.</text>
</comment>
<reference evidence="4" key="1">
    <citation type="submission" date="2022-06" db="EMBL/GenBank/DDBJ databases">
        <title>Genome Sequence of Candolleomyces eurysporus.</title>
        <authorList>
            <person name="Buettner E."/>
        </authorList>
    </citation>
    <scope>NUCLEOTIDE SEQUENCE</scope>
    <source>
        <strain evidence="4">VTCC 930004</strain>
    </source>
</reference>
<feature type="transmembrane region" description="Helical" evidence="2">
    <location>
        <begin position="137"/>
        <end position="160"/>
    </location>
</feature>
<protein>
    <recommendedName>
        <fullName evidence="3">DUF6534 domain-containing protein</fullName>
    </recommendedName>
</protein>
<evidence type="ECO:0000256" key="2">
    <source>
        <dbReference type="SAM" id="Phobius"/>
    </source>
</evidence>
<feature type="region of interest" description="Disordered" evidence="1">
    <location>
        <begin position="225"/>
        <end position="250"/>
    </location>
</feature>
<feature type="transmembrane region" description="Helical" evidence="2">
    <location>
        <begin position="25"/>
        <end position="43"/>
    </location>
</feature>
<keyword evidence="5" id="KW-1185">Reference proteome</keyword>
<dbReference type="EMBL" id="JANBPK010000039">
    <property type="protein sequence ID" value="KAJ2936569.1"/>
    <property type="molecule type" value="Genomic_DNA"/>
</dbReference>
<dbReference type="InterPro" id="IPR045339">
    <property type="entry name" value="DUF6534"/>
</dbReference>
<evidence type="ECO:0000313" key="5">
    <source>
        <dbReference type="Proteomes" id="UP001140091"/>
    </source>
</evidence>
<feature type="transmembrane region" description="Helical" evidence="2">
    <location>
        <begin position="63"/>
        <end position="89"/>
    </location>
</feature>
<dbReference type="Pfam" id="PF20152">
    <property type="entry name" value="DUF6534"/>
    <property type="match status" value="1"/>
</dbReference>